<gene>
    <name evidence="13" type="ORF">C4900_12300</name>
</gene>
<evidence type="ECO:0000256" key="3">
    <source>
        <dbReference type="ARBA" id="ARBA00022692"/>
    </source>
</evidence>
<dbReference type="OrthoDB" id="9768289at2"/>
<dbReference type="AlphaFoldDB" id="A0A368HDP0"/>
<organism evidence="13 14">
    <name type="scientific">Acidiferrobacter thiooxydans</name>
    <dbReference type="NCBI Taxonomy" id="163359"/>
    <lineage>
        <taxon>Bacteria</taxon>
        <taxon>Pseudomonadati</taxon>
        <taxon>Pseudomonadota</taxon>
        <taxon>Gammaproteobacteria</taxon>
        <taxon>Acidiferrobacterales</taxon>
        <taxon>Acidiferrobacteraceae</taxon>
        <taxon>Acidiferrobacter</taxon>
    </lineage>
</organism>
<dbReference type="Proteomes" id="UP000253250">
    <property type="component" value="Unassembled WGS sequence"/>
</dbReference>
<reference evidence="13 14" key="1">
    <citation type="submission" date="2018-02" db="EMBL/GenBank/DDBJ databases">
        <title>Insights into the biology of acidophilic members of the Acidiferrobacteraceae family derived from comparative genomic analyses.</title>
        <authorList>
            <person name="Issotta F."/>
            <person name="Thyssen C."/>
            <person name="Mena C."/>
            <person name="Moya A."/>
            <person name="Bellenberg S."/>
            <person name="Sproer C."/>
            <person name="Covarrubias P.C."/>
            <person name="Sand W."/>
            <person name="Quatrini R."/>
            <person name="Vera M."/>
        </authorList>
    </citation>
    <scope>NUCLEOTIDE SEQUENCE [LARGE SCALE GENOMIC DNA]</scope>
    <source>
        <strain evidence="14">m-1</strain>
    </source>
</reference>
<dbReference type="RefSeq" id="WP_114283174.1">
    <property type="nucleotide sequence ID" value="NZ_PSYR01000002.1"/>
</dbReference>
<evidence type="ECO:0000256" key="6">
    <source>
        <dbReference type="ARBA" id="ARBA00023002"/>
    </source>
</evidence>
<dbReference type="GO" id="GO:0006631">
    <property type="term" value="P:fatty acid metabolic process"/>
    <property type="evidence" value="ECO:0007669"/>
    <property type="project" value="UniProtKB-KW"/>
</dbReference>
<evidence type="ECO:0000313" key="14">
    <source>
        <dbReference type="Proteomes" id="UP000253250"/>
    </source>
</evidence>
<dbReference type="InterPro" id="IPR005804">
    <property type="entry name" value="FA_desaturase_dom"/>
</dbReference>
<keyword evidence="14" id="KW-1185">Reference proteome</keyword>
<comment type="similarity">
    <text evidence="2">Belongs to the fatty acid desaturase type 2 family.</text>
</comment>
<dbReference type="EMBL" id="PSYR01000002">
    <property type="protein sequence ID" value="RCN56566.1"/>
    <property type="molecule type" value="Genomic_DNA"/>
</dbReference>
<evidence type="ECO:0000256" key="9">
    <source>
        <dbReference type="ARBA" id="ARBA00023136"/>
    </source>
</evidence>
<keyword evidence="9 10" id="KW-0472">Membrane</keyword>
<accession>A0A368HDP0</accession>
<proteinExistence type="inferred from homology"/>
<evidence type="ECO:0000256" key="1">
    <source>
        <dbReference type="ARBA" id="ARBA00004141"/>
    </source>
</evidence>
<keyword evidence="3 10" id="KW-0812">Transmembrane</keyword>
<comment type="subcellular location">
    <subcellularLocation>
        <location evidence="1">Membrane</location>
        <topology evidence="1">Multi-pass membrane protein</topology>
    </subcellularLocation>
</comment>
<dbReference type="Pfam" id="PF01610">
    <property type="entry name" value="DDE_Tnp_ISL3"/>
    <property type="match status" value="1"/>
</dbReference>
<name>A0A368HDP0_9GAMM</name>
<evidence type="ECO:0000256" key="7">
    <source>
        <dbReference type="ARBA" id="ARBA00023004"/>
    </source>
</evidence>
<sequence length="396" mass="44874">MLQGLIVLPWWGYVLVALALTHITIVSVTIYLHRHQTHRALDLHPVVAHFFRLWLWLTTGMVTKEWVAIHRKHHARCETEDDPHSPQVLGLKKVLWEGAELYRAEAKNTETLAKFGHNTPDDWLERHVYTRHSAAGVALMLVIDLLCFGPLGLTIWAIQMIWIPFFAAGVVNGVGHYYGYRNFECADAATNIAPIGILIGGEELHNNHHTYASSAKFSCKPWEFDIGWGYIRTLEMLGLATVKKTAPIPVYTQPKEVCDLDTVKAVIHHRFQVMARFAREVLHEVHGEEVRKAAAANRQAAKILKGARHLMVREKALIGEAGYRQLQEILATNSTLQTVYTMKERLQDVWRRSASTQEQLLEALQEWCRQAEATGIKALRDFATAIRTYAATQVAA</sequence>
<keyword evidence="4" id="KW-0276">Fatty acid metabolism</keyword>
<keyword evidence="6" id="KW-0560">Oxidoreductase</keyword>
<dbReference type="InterPro" id="IPR002560">
    <property type="entry name" value="Transposase_DDE"/>
</dbReference>
<evidence type="ECO:0000256" key="8">
    <source>
        <dbReference type="ARBA" id="ARBA00023098"/>
    </source>
</evidence>
<dbReference type="PANTHER" id="PTHR11351">
    <property type="entry name" value="ACYL-COA DESATURASE"/>
    <property type="match status" value="1"/>
</dbReference>
<feature type="domain" description="Fatty acid desaturase" evidence="11">
    <location>
        <begin position="10"/>
        <end position="212"/>
    </location>
</feature>
<evidence type="ECO:0000256" key="5">
    <source>
        <dbReference type="ARBA" id="ARBA00022989"/>
    </source>
</evidence>
<feature type="transmembrane region" description="Helical" evidence="10">
    <location>
        <begin position="134"/>
        <end position="158"/>
    </location>
</feature>
<protein>
    <submittedName>
        <fullName evidence="13">Acyl-CoA desaturase</fullName>
    </submittedName>
</protein>
<dbReference type="PANTHER" id="PTHR11351:SF33">
    <property type="entry name" value="DELTA-9 FATTY ACID DESATURASE, DESA"/>
    <property type="match status" value="1"/>
</dbReference>
<comment type="caution">
    <text evidence="13">The sequence shown here is derived from an EMBL/GenBank/DDBJ whole genome shotgun (WGS) entry which is preliminary data.</text>
</comment>
<evidence type="ECO:0000259" key="11">
    <source>
        <dbReference type="Pfam" id="PF00487"/>
    </source>
</evidence>
<evidence type="ECO:0000259" key="12">
    <source>
        <dbReference type="Pfam" id="PF01610"/>
    </source>
</evidence>
<keyword evidence="7" id="KW-0408">Iron</keyword>
<feature type="domain" description="Transposase IS204/IS1001/IS1096/IS1165 DDE" evidence="12">
    <location>
        <begin position="266"/>
        <end position="391"/>
    </location>
</feature>
<dbReference type="InterPro" id="IPR015876">
    <property type="entry name" value="Acyl-CoA_DS"/>
</dbReference>
<dbReference type="CDD" id="cd03505">
    <property type="entry name" value="Delta9-FADS-like"/>
    <property type="match status" value="1"/>
</dbReference>
<evidence type="ECO:0000313" key="13">
    <source>
        <dbReference type="EMBL" id="RCN56566.1"/>
    </source>
</evidence>
<feature type="transmembrane region" description="Helical" evidence="10">
    <location>
        <begin position="12"/>
        <end position="32"/>
    </location>
</feature>
<dbReference type="Pfam" id="PF00487">
    <property type="entry name" value="FA_desaturase"/>
    <property type="match status" value="1"/>
</dbReference>
<evidence type="ECO:0000256" key="10">
    <source>
        <dbReference type="SAM" id="Phobius"/>
    </source>
</evidence>
<dbReference type="GO" id="GO:0016717">
    <property type="term" value="F:oxidoreductase activity, acting on paired donors, with oxidation of a pair of donors resulting in the reduction of molecular oxygen to two molecules of water"/>
    <property type="evidence" value="ECO:0007669"/>
    <property type="project" value="InterPro"/>
</dbReference>
<dbReference type="GO" id="GO:0016020">
    <property type="term" value="C:membrane"/>
    <property type="evidence" value="ECO:0007669"/>
    <property type="project" value="UniProtKB-SubCell"/>
</dbReference>
<keyword evidence="8" id="KW-0443">Lipid metabolism</keyword>
<evidence type="ECO:0000256" key="4">
    <source>
        <dbReference type="ARBA" id="ARBA00022832"/>
    </source>
</evidence>
<keyword evidence="5 10" id="KW-1133">Transmembrane helix</keyword>
<evidence type="ECO:0000256" key="2">
    <source>
        <dbReference type="ARBA" id="ARBA00008749"/>
    </source>
</evidence>